<dbReference type="PANTHER" id="PTHR36902">
    <property type="entry name" value="ENRICHED IN SURFACE-LABELED PROTEOME PROTEIN 9"/>
    <property type="match status" value="1"/>
</dbReference>
<dbReference type="STRING" id="282301.A0A267DUQ3"/>
<dbReference type="AlphaFoldDB" id="A0A267DUQ3"/>
<dbReference type="Proteomes" id="UP000215902">
    <property type="component" value="Unassembled WGS sequence"/>
</dbReference>
<gene>
    <name evidence="5" type="ORF">BOX15_Mlig031325g2</name>
</gene>
<keyword evidence="6" id="KW-1185">Reference proteome</keyword>
<evidence type="ECO:0000313" key="5">
    <source>
        <dbReference type="EMBL" id="PAA53033.1"/>
    </source>
</evidence>
<feature type="domain" description="DUF7959" evidence="4">
    <location>
        <begin position="484"/>
        <end position="573"/>
    </location>
</feature>
<evidence type="ECO:0000313" key="6">
    <source>
        <dbReference type="Proteomes" id="UP000215902"/>
    </source>
</evidence>
<dbReference type="Pfam" id="PF25899">
    <property type="entry name" value="DUF7959"/>
    <property type="match status" value="1"/>
</dbReference>
<keyword evidence="1" id="KW-0472">Membrane</keyword>
<feature type="signal peptide" evidence="2">
    <location>
        <begin position="1"/>
        <end position="24"/>
    </location>
</feature>
<comment type="caution">
    <text evidence="5">The sequence shown here is derived from an EMBL/GenBank/DDBJ whole genome shotgun (WGS) entry which is preliminary data.</text>
</comment>
<dbReference type="EMBL" id="NIVC01003149">
    <property type="protein sequence ID" value="PAA53033.1"/>
    <property type="molecule type" value="Genomic_DNA"/>
</dbReference>
<dbReference type="InterPro" id="IPR058265">
    <property type="entry name" value="DUF7959"/>
</dbReference>
<reference evidence="5 6" key="1">
    <citation type="submission" date="2017-06" db="EMBL/GenBank/DDBJ databases">
        <title>A platform for efficient transgenesis in Macrostomum lignano, a flatworm model organism for stem cell research.</title>
        <authorList>
            <person name="Berezikov E."/>
        </authorList>
    </citation>
    <scope>NUCLEOTIDE SEQUENCE [LARGE SCALE GENOMIC DNA]</scope>
    <source>
        <strain evidence="5">DV1</strain>
        <tissue evidence="5">Whole organism</tissue>
    </source>
</reference>
<organism evidence="5 6">
    <name type="scientific">Macrostomum lignano</name>
    <dbReference type="NCBI Taxonomy" id="282301"/>
    <lineage>
        <taxon>Eukaryota</taxon>
        <taxon>Metazoa</taxon>
        <taxon>Spiralia</taxon>
        <taxon>Lophotrochozoa</taxon>
        <taxon>Platyhelminthes</taxon>
        <taxon>Rhabditophora</taxon>
        <taxon>Macrostomorpha</taxon>
        <taxon>Macrostomida</taxon>
        <taxon>Macrostomidae</taxon>
        <taxon>Macrostomum</taxon>
    </lineage>
</organism>
<sequence>MGVLQWMHAISVLLALGTAHPAAADICTITTGSEKLPSAPKRFHITMATVSQPGDFVGHASLMVDGEMGRAAVNAENFFSNDEEFKVIYDMASDQVMLIDRKADEFQIDNCQLQTSGSSNFQLMAKIKNKGADRMVPSGKFLTPPEELRIDKDSNTEINGIQTTPYRACYSDSLATVEVTWWYPIGSDSPIQIKSMYQLKSGGNVVTTTYTPTPMRNLSEKHDAMRHPLMAPKGVYCKDMVSSKKAPEPNNRFGFSVEEFVGLSSGTPSPIEQPYNMHESYDQQANITMMEGDATLFFATDKGKYGTGRLAKINDFSRGISYIKNMHYGNCSFDKIPEDSWDATITPGGARLKSPAEFYFPSLNELQYKGSGIYRDTDVDVFIGYKDNYVDIGDGKKYPVTVEYYLQIKTTSDMDGNPKYEAVPRGIYSAVAQPLRIYTMTDVFDYNTKLPRVYEHDISDCFSSTDEQHFELILTTSGISDESHMKYLKSHLNEFFYSLVAGISKAINISPLRVLEPKLSLFAEPLMLVEVTISERANVPGYTPSQPESTLAEVAPKLTEAINKKTLYVQILDGEIMFDIPVNDFVQMDARRTEKTESQGGLSPGAAAGLSIGMLILGALIALLVIFGLSYFRNNSVFGFKPFGNGAEG</sequence>
<feature type="chain" id="PRO_5012424573" evidence="2">
    <location>
        <begin position="25"/>
        <end position="649"/>
    </location>
</feature>
<evidence type="ECO:0000256" key="2">
    <source>
        <dbReference type="SAM" id="SignalP"/>
    </source>
</evidence>
<accession>A0A267DUQ3</accession>
<evidence type="ECO:0000256" key="1">
    <source>
        <dbReference type="SAM" id="Phobius"/>
    </source>
</evidence>
<feature type="domain" description="LolA-like" evidence="3">
    <location>
        <begin position="232"/>
        <end position="462"/>
    </location>
</feature>
<evidence type="ECO:0000259" key="4">
    <source>
        <dbReference type="Pfam" id="PF25899"/>
    </source>
</evidence>
<dbReference type="Pfam" id="PF25898">
    <property type="entry name" value="LolA_2nd_metazoa"/>
    <property type="match status" value="1"/>
</dbReference>
<proteinExistence type="predicted"/>
<keyword evidence="1" id="KW-1133">Transmembrane helix</keyword>
<keyword evidence="2" id="KW-0732">Signal</keyword>
<protein>
    <submittedName>
        <fullName evidence="5">Uncharacterized protein</fullName>
    </submittedName>
</protein>
<dbReference type="InterPro" id="IPR058831">
    <property type="entry name" value="LolA-like_dom_2nd"/>
</dbReference>
<dbReference type="OrthoDB" id="5983572at2759"/>
<name>A0A267DUQ3_9PLAT</name>
<feature type="transmembrane region" description="Helical" evidence="1">
    <location>
        <begin position="606"/>
        <end position="632"/>
    </location>
</feature>
<dbReference type="PANTHER" id="PTHR36902:SF1">
    <property type="entry name" value="ENRICHED IN SURFACE-LABELED PROTEOME PROTEIN 9"/>
    <property type="match status" value="1"/>
</dbReference>
<keyword evidence="1" id="KW-0812">Transmembrane</keyword>
<evidence type="ECO:0000259" key="3">
    <source>
        <dbReference type="Pfam" id="PF25898"/>
    </source>
</evidence>